<organism evidence="2 3">
    <name type="scientific">Phialemonium atrogriseum</name>
    <dbReference type="NCBI Taxonomy" id="1093897"/>
    <lineage>
        <taxon>Eukaryota</taxon>
        <taxon>Fungi</taxon>
        <taxon>Dikarya</taxon>
        <taxon>Ascomycota</taxon>
        <taxon>Pezizomycotina</taxon>
        <taxon>Sordariomycetes</taxon>
        <taxon>Sordariomycetidae</taxon>
        <taxon>Cephalothecales</taxon>
        <taxon>Cephalothecaceae</taxon>
        <taxon>Phialemonium</taxon>
    </lineage>
</organism>
<gene>
    <name evidence="2" type="ORF">QBC33DRAFT_216032</name>
</gene>
<proteinExistence type="predicted"/>
<keyword evidence="1" id="KW-0812">Transmembrane</keyword>
<dbReference type="EMBL" id="MU838999">
    <property type="protein sequence ID" value="KAK1770776.1"/>
    <property type="molecule type" value="Genomic_DNA"/>
</dbReference>
<evidence type="ECO:0000313" key="3">
    <source>
        <dbReference type="Proteomes" id="UP001244011"/>
    </source>
</evidence>
<feature type="transmembrane region" description="Helical" evidence="1">
    <location>
        <begin position="97"/>
        <end position="119"/>
    </location>
</feature>
<dbReference type="AlphaFoldDB" id="A0AAJ0C6C2"/>
<keyword evidence="3" id="KW-1185">Reference proteome</keyword>
<dbReference type="GeneID" id="85305914"/>
<dbReference type="Proteomes" id="UP001244011">
    <property type="component" value="Unassembled WGS sequence"/>
</dbReference>
<name>A0AAJ0C6C2_9PEZI</name>
<keyword evidence="1" id="KW-1133">Transmembrane helix</keyword>
<keyword evidence="1" id="KW-0472">Membrane</keyword>
<dbReference type="RefSeq" id="XP_060286989.1">
    <property type="nucleotide sequence ID" value="XM_060422727.1"/>
</dbReference>
<evidence type="ECO:0000313" key="2">
    <source>
        <dbReference type="EMBL" id="KAK1770776.1"/>
    </source>
</evidence>
<evidence type="ECO:0000256" key="1">
    <source>
        <dbReference type="SAM" id="Phobius"/>
    </source>
</evidence>
<sequence>MIRSGEMTWTLELLPLTMGSTQLVAFVGQPPLFHKGCVVYCIWENWFCFILFVFFPTFTWLRFDLQLDLMSIHPTICLWLHATPNTPLGANLEGMPVIPFFQSFLPLVASTSFWTLFLGDGLGSESRWRLFLFDGKEYHASQGIGAGEIAKARC</sequence>
<feature type="transmembrane region" description="Helical" evidence="1">
    <location>
        <begin position="37"/>
        <end position="61"/>
    </location>
</feature>
<reference evidence="2" key="1">
    <citation type="submission" date="2023-06" db="EMBL/GenBank/DDBJ databases">
        <title>Genome-scale phylogeny and comparative genomics of the fungal order Sordariales.</title>
        <authorList>
            <consortium name="Lawrence Berkeley National Laboratory"/>
            <person name="Hensen N."/>
            <person name="Bonometti L."/>
            <person name="Westerberg I."/>
            <person name="Brannstrom I.O."/>
            <person name="Guillou S."/>
            <person name="Cros-Aarteil S."/>
            <person name="Calhoun S."/>
            <person name="Haridas S."/>
            <person name="Kuo A."/>
            <person name="Mondo S."/>
            <person name="Pangilinan J."/>
            <person name="Riley R."/>
            <person name="Labutti K."/>
            <person name="Andreopoulos B."/>
            <person name="Lipzen A."/>
            <person name="Chen C."/>
            <person name="Yanf M."/>
            <person name="Daum C."/>
            <person name="Ng V."/>
            <person name="Clum A."/>
            <person name="Steindorff A."/>
            <person name="Ohm R."/>
            <person name="Martin F."/>
            <person name="Silar P."/>
            <person name="Natvig D."/>
            <person name="Lalanne C."/>
            <person name="Gautier V."/>
            <person name="Ament-Velasquez S.L."/>
            <person name="Kruys A."/>
            <person name="Hutchinson M.I."/>
            <person name="Powell A.J."/>
            <person name="Barry K."/>
            <person name="Miller A.N."/>
            <person name="Grigoriev I.V."/>
            <person name="Debuchy R."/>
            <person name="Gladieux P."/>
            <person name="Thoren M.H."/>
            <person name="Johannesson H."/>
        </authorList>
    </citation>
    <scope>NUCLEOTIDE SEQUENCE</scope>
    <source>
        <strain evidence="2">8032-3</strain>
    </source>
</reference>
<comment type="caution">
    <text evidence="2">The sequence shown here is derived from an EMBL/GenBank/DDBJ whole genome shotgun (WGS) entry which is preliminary data.</text>
</comment>
<protein>
    <submittedName>
        <fullName evidence="2">Uncharacterized protein</fullName>
    </submittedName>
</protein>
<accession>A0AAJ0C6C2</accession>